<dbReference type="InterPro" id="IPR036465">
    <property type="entry name" value="vWFA_dom_sf"/>
</dbReference>
<dbReference type="GO" id="GO:0005245">
    <property type="term" value="F:voltage-gated calcium channel activity"/>
    <property type="evidence" value="ECO:0007669"/>
    <property type="project" value="TreeGrafter"/>
</dbReference>
<dbReference type="Gene3D" id="3.30.450.20">
    <property type="entry name" value="PAS domain"/>
    <property type="match status" value="1"/>
</dbReference>
<feature type="non-terminal residue" evidence="3">
    <location>
        <position position="2426"/>
    </location>
</feature>
<feature type="signal peptide" evidence="1">
    <location>
        <begin position="1"/>
        <end position="22"/>
    </location>
</feature>
<dbReference type="VEuPathDB" id="TriTrypDB:BSAL_73275"/>
<keyword evidence="4" id="KW-1185">Reference proteome</keyword>
<feature type="domain" description="VWFA" evidence="2">
    <location>
        <begin position="193"/>
        <end position="383"/>
    </location>
</feature>
<organism evidence="3 4">
    <name type="scientific">Bodo saltans</name>
    <name type="common">Flagellated protozoan</name>
    <dbReference type="NCBI Taxonomy" id="75058"/>
    <lineage>
        <taxon>Eukaryota</taxon>
        <taxon>Discoba</taxon>
        <taxon>Euglenozoa</taxon>
        <taxon>Kinetoplastea</taxon>
        <taxon>Metakinetoplastina</taxon>
        <taxon>Eubodonida</taxon>
        <taxon>Bodonidae</taxon>
        <taxon>Bodo</taxon>
    </lineage>
</organism>
<evidence type="ECO:0000259" key="2">
    <source>
        <dbReference type="PROSITE" id="PS50234"/>
    </source>
</evidence>
<evidence type="ECO:0000313" key="3">
    <source>
        <dbReference type="EMBL" id="CUG06642.1"/>
    </source>
</evidence>
<dbReference type="PANTHER" id="PTHR10166:SF37">
    <property type="entry name" value="STOLID, ISOFORM H"/>
    <property type="match status" value="1"/>
</dbReference>
<dbReference type="SUPFAM" id="SSF53300">
    <property type="entry name" value="vWA-like"/>
    <property type="match status" value="1"/>
</dbReference>
<evidence type="ECO:0000313" key="4">
    <source>
        <dbReference type="Proteomes" id="UP000051952"/>
    </source>
</evidence>
<dbReference type="PROSITE" id="PS50234">
    <property type="entry name" value="VWFA"/>
    <property type="match status" value="1"/>
</dbReference>
<dbReference type="EMBL" id="CYKH01000609">
    <property type="protein sequence ID" value="CUG06642.1"/>
    <property type="molecule type" value="Genomic_DNA"/>
</dbReference>
<dbReference type="OrthoDB" id="10054666at2759"/>
<dbReference type="InterPro" id="IPR002035">
    <property type="entry name" value="VWF_A"/>
</dbReference>
<reference evidence="4" key="1">
    <citation type="submission" date="2015-09" db="EMBL/GenBank/DDBJ databases">
        <authorList>
            <consortium name="Pathogen Informatics"/>
        </authorList>
    </citation>
    <scope>NUCLEOTIDE SEQUENCE [LARGE SCALE GENOMIC DNA]</scope>
    <source>
        <strain evidence="4">Lake Konstanz</strain>
    </source>
</reference>
<evidence type="ECO:0000256" key="1">
    <source>
        <dbReference type="SAM" id="SignalP"/>
    </source>
</evidence>
<dbReference type="Pfam" id="PF13519">
    <property type="entry name" value="VWA_2"/>
    <property type="match status" value="1"/>
</dbReference>
<dbReference type="InterPro" id="IPR051173">
    <property type="entry name" value="Ca_channel_alpha-2/delta"/>
</dbReference>
<protein>
    <recommendedName>
        <fullName evidence="2">VWFA domain-containing protein</fullName>
    </recommendedName>
</protein>
<keyword evidence="1" id="KW-0732">Signal</keyword>
<proteinExistence type="predicted"/>
<sequence length="2426" mass="246862">MSSRATFLLALLVVFVVGSVNAAGVARRQFRSLATILQTHSNACASIGQQTENTIVRRCQLALNVTTCSVAACGGSFPPTLGFECTTAYGADATRCGSSCPGLMRSVNATTVQFPGGISSTNNDAQTFVQVSTTLQATFLDGLNNGVSGWQYATHYTGVARTFPAAPQNPDQCATADPRQSNWFVTASTGPKDIVFVLDVSGSMGATDAGGGLSRIQALKNSMYVLLASLTPADYVNVVTFSTYARVIGPSSGLVQATPGNVTLLRNAVAAIGAGGNTYFTTAFATAFPVFTANPTATSGCRRMMIFLTDGVTQNAMSDVYATVALRQATLGSRPAIFFTYSLSSASDDVIPQYLACTYNGIWAKIQNGANPTASMSQYYQFLALGMNSRAQRWTAPYNDSLGLGLIVTVSQPFYDNTSGANIFAGVAGVDVLMADLLATGATYNEIMAQITALSNSCPTYSLSACQMAILRSNSSFTCPNSPALSTCTGAGNQISVPFCNASMTVNINNVLCSPVNFTNQSDVGQIGQCCRMTGCNGYNPSPVNWTIPSSVYVGNTVQGTVSISVIPDALEPLSFALVTSPIAGAVTSPNLPVFTSNTSLKLNFTIFGAVVGANQRANLSIVLNTEHYRAPASLNITVKPLESIAVSGIPSQIYVNQSVTVTLTLTAAAPAGTLALTPTGSGVTFSDSSVTFSSTTLTQTITVTFTSVGIASVGFNIGGTGASYFSASTTLTQTITVTFTSVGIASVGFNIGGTGASYFSAITALSTNVYALQAITATFPSFTNGAAFVYISQSTTLTVSLGNPPITRTTSVIVSLAYADGNKATLASTLTFAVGVNSQTITVTGTNAQASTAVLLTIVQGSNAFVVATPAPTLTVLPLIPIALQFTPATQLVVVDRTLTLSLVVIGATTSLAGPVIVSFSYGAEATISSAVTFAQNSSTTTATVTITGVTAVAAKDLTVTLSGAGASTYSLVQSTFTFPVLTPRYAFVASATPHLPINGTGVVTFQLETLPTLQNDQIVVSLLPNAYFTWASSTVSLFTGSSTAQVTIVALAAGSPSVGAYVTVSSTTGEYASTLRNSSIVQIIAPSAITVQIPTFVYFGNTVQGSVSVAQLPPPTSSLGLTFGSNSNLGFTALSPFVSTSLSLSQTFNITGLGQGSGAVCQLSINPANAYYSAIPAQYIDVRPLETVVATGIPTALYAGQTATVTITISRAPAYAGTSLIITPQSSFGTFSPATVTFTPSTTTGTLTASVTFTAGSATTGATASFSNSGTAASIFTQAASSTFTIYPKETVSLTIASANVDSTSGFVYVQNSVVLTVSLGTPIMFHQQVVSVQLSYAVASKVNFSSTVVTFQAGINSTTVTIGGLSANAAASISASVILGADVFQAGSPASLRVLPLIPIAVQFNPATQLVVVNRTLTLTVSITGATTSLVGPAIVSFAYGSQVTFSSAITFAQNSATTTATFTITGVTAVAAKTLTVSLSGTGASTYNLTQSTFVFPVLAQRYVQISAATDYMVVDTQGSATFALASQPTLANDVIVLALTNSNGITWSATSITLYGSSNSANVAFTASTAGSVALDTLVSVTSTSTEYANALSNSRTVVVRTLSSISWSVPSFVYVNLVNTSSITVSELPPSTTPLQLALSATGVQFSTLSAFTSTSSATQSFSLTGVAPATSVSASVSIVSGGAFYALPAAELLDIRGLETIVATGIPTALYAGQTATVTITISRAPAYAATSLIITPQSTAGTFSPATVTFTDASTVFTATVTFTASSTGTGAISFTTDGSAADIFTVVTSSSFTVYPKESVTMSLPSAAVDSTSGFVYVQNSIELTVSLGTPAIYHQQSVSVLLSYADGSKVTFSANPVVFAAGVNSTTVTVGGLLINDVASLSASVVLGSDAFQADSPASLRVLPLIPIALQFDPATQLVVVGRTVTLTLAVTGASTSLVGPVEVDLSFGPEVTFSTAVIFAQNSSTTTATVQITGLTAVAAKSLTVSLTGIGATTYTLTQSTYTVAVLPQQNVVVASFPQTLAIGETENVVLQLGATPTSSADVITVNCTSDQRVSFSNVFTLSASATSVTVPITGTGVGATDIAALCRVTSLTGEFADFVAGPAAITVRSVDSVAWSVPPFVYVGQTGYVSISLSSLPPSSNPLTLIPTIGSSSVTLGSIATFTSTGSLSQNISMNGVSVASSVQLSLAVANSNPFYTAPSSAQTQVRALETISVTGFPTQGLYIGQSVNITITLTNEPQYAGTSLIITPTSSTGSFSPAFVTSNYGDATKVLVITYTATASGAGSISFGATGAAAGIYAPITALPITIFGQETVSLSVAPAAVDSTSGFVYVQNSIVLTVSLGTPAIYHQQSVSVQLSYVDGSKVTFSANPVVFAAGVNSTTVTITGVAINDASNIVAAVTQAADVFQAGSPAS</sequence>
<dbReference type="PANTHER" id="PTHR10166">
    <property type="entry name" value="VOLTAGE-DEPENDENT CALCIUM CHANNEL SUBUNIT ALPHA-2/DELTA-RELATED"/>
    <property type="match status" value="1"/>
</dbReference>
<dbReference type="Gene3D" id="3.40.50.410">
    <property type="entry name" value="von Willebrand factor, type A domain"/>
    <property type="match status" value="1"/>
</dbReference>
<gene>
    <name evidence="3" type="ORF">BSAL_73275</name>
</gene>
<name>A0A0S4IXM5_BODSA</name>
<feature type="chain" id="PRO_5006621760" description="VWFA domain-containing protein" evidence="1">
    <location>
        <begin position="23"/>
        <end position="2426"/>
    </location>
</feature>
<dbReference type="SMART" id="SM00327">
    <property type="entry name" value="VWA"/>
    <property type="match status" value="1"/>
</dbReference>
<dbReference type="GO" id="GO:0005891">
    <property type="term" value="C:voltage-gated calcium channel complex"/>
    <property type="evidence" value="ECO:0007669"/>
    <property type="project" value="TreeGrafter"/>
</dbReference>
<accession>A0A0S4IXM5</accession>
<dbReference type="Proteomes" id="UP000051952">
    <property type="component" value="Unassembled WGS sequence"/>
</dbReference>